<feature type="compositionally biased region" description="Low complexity" evidence="9">
    <location>
        <begin position="842"/>
        <end position="853"/>
    </location>
</feature>
<dbReference type="InterPro" id="IPR036116">
    <property type="entry name" value="FN3_sf"/>
</dbReference>
<dbReference type="RefSeq" id="WP_070237349.1">
    <property type="nucleotide sequence ID" value="NZ_CP017478.1"/>
</dbReference>
<dbReference type="KEGG" id="lul:LPB138_11060"/>
<evidence type="ECO:0000313" key="12">
    <source>
        <dbReference type="EMBL" id="AOW21185.1"/>
    </source>
</evidence>
<dbReference type="Gene3D" id="3.10.450.490">
    <property type="match status" value="1"/>
</dbReference>
<dbReference type="Pfam" id="PF01447">
    <property type="entry name" value="Peptidase_M4"/>
    <property type="match status" value="1"/>
</dbReference>
<dbReference type="InterPro" id="IPR011096">
    <property type="entry name" value="FTP_domain"/>
</dbReference>
<evidence type="ECO:0000256" key="9">
    <source>
        <dbReference type="SAM" id="MobiDB-lite"/>
    </source>
</evidence>
<dbReference type="Pfam" id="PF07504">
    <property type="entry name" value="FTP"/>
    <property type="match status" value="1"/>
</dbReference>
<evidence type="ECO:0000256" key="1">
    <source>
        <dbReference type="ARBA" id="ARBA00009388"/>
    </source>
</evidence>
<evidence type="ECO:0000256" key="10">
    <source>
        <dbReference type="SAM" id="SignalP"/>
    </source>
</evidence>
<feature type="region of interest" description="Disordered" evidence="9">
    <location>
        <begin position="842"/>
        <end position="866"/>
    </location>
</feature>
<dbReference type="NCBIfam" id="TIGR04183">
    <property type="entry name" value="Por_Secre_tail"/>
    <property type="match status" value="1"/>
</dbReference>
<dbReference type="PANTHER" id="PTHR33794:SF1">
    <property type="entry name" value="BACILLOLYSIN"/>
    <property type="match status" value="1"/>
</dbReference>
<dbReference type="Gene3D" id="2.60.40.10">
    <property type="entry name" value="Immunoglobulins"/>
    <property type="match status" value="2"/>
</dbReference>
<evidence type="ECO:0000256" key="7">
    <source>
        <dbReference type="ARBA" id="ARBA00023049"/>
    </source>
</evidence>
<dbReference type="SUPFAM" id="SSF55486">
    <property type="entry name" value="Metalloproteases ('zincins'), catalytic domain"/>
    <property type="match status" value="1"/>
</dbReference>
<dbReference type="EMBL" id="CP017478">
    <property type="protein sequence ID" value="AOW21185.1"/>
    <property type="molecule type" value="Genomic_DNA"/>
</dbReference>
<evidence type="ECO:0000256" key="5">
    <source>
        <dbReference type="ARBA" id="ARBA00022801"/>
    </source>
</evidence>
<dbReference type="InterPro" id="IPR023612">
    <property type="entry name" value="Peptidase_M4"/>
</dbReference>
<organism evidence="12 13">
    <name type="scientific">Urechidicola croceus</name>
    <dbReference type="NCBI Taxonomy" id="1850246"/>
    <lineage>
        <taxon>Bacteria</taxon>
        <taxon>Pseudomonadati</taxon>
        <taxon>Bacteroidota</taxon>
        <taxon>Flavobacteriia</taxon>
        <taxon>Flavobacteriales</taxon>
        <taxon>Flavobacteriaceae</taxon>
        <taxon>Urechidicola</taxon>
    </lineage>
</organism>
<dbReference type="Pfam" id="PF20009">
    <property type="entry name" value="GEVED"/>
    <property type="match status" value="1"/>
</dbReference>
<dbReference type="OrthoDB" id="9792152at2"/>
<dbReference type="Gene3D" id="1.10.390.10">
    <property type="entry name" value="Neutral Protease Domain 2"/>
    <property type="match status" value="1"/>
</dbReference>
<dbReference type="GO" id="GO:0046872">
    <property type="term" value="F:metal ion binding"/>
    <property type="evidence" value="ECO:0007669"/>
    <property type="project" value="UniProtKB-KW"/>
</dbReference>
<dbReference type="PANTHER" id="PTHR33794">
    <property type="entry name" value="BACILLOLYSIN"/>
    <property type="match status" value="1"/>
</dbReference>
<keyword evidence="5" id="KW-0378">Hydrolase</keyword>
<accession>A0A1D8P9F8</accession>
<dbReference type="AlphaFoldDB" id="A0A1D8P9F8"/>
<dbReference type="Pfam" id="PF18962">
    <property type="entry name" value="Por_Secre_tail"/>
    <property type="match status" value="1"/>
</dbReference>
<feature type="domain" description="Fibronectin type-III" evidence="11">
    <location>
        <begin position="862"/>
        <end position="947"/>
    </location>
</feature>
<dbReference type="InterPro" id="IPR013856">
    <property type="entry name" value="Peptidase_M4_domain"/>
</dbReference>
<keyword evidence="7" id="KW-0482">Metalloprotease</keyword>
<feature type="active site" description="Proton donor" evidence="8">
    <location>
        <position position="517"/>
    </location>
</feature>
<feature type="active site" evidence="8">
    <location>
        <position position="413"/>
    </location>
</feature>
<dbReference type="Pfam" id="PF00041">
    <property type="entry name" value="fn3"/>
    <property type="match status" value="2"/>
</dbReference>
<keyword evidence="3" id="KW-0479">Metal-binding</keyword>
<dbReference type="InterPro" id="IPR050728">
    <property type="entry name" value="Zinc_Metalloprotease_M4"/>
</dbReference>
<dbReference type="InterPro" id="IPR027268">
    <property type="entry name" value="Peptidase_M4/M1_CTD_sf"/>
</dbReference>
<evidence type="ECO:0000313" key="13">
    <source>
        <dbReference type="Proteomes" id="UP000176050"/>
    </source>
</evidence>
<dbReference type="Proteomes" id="UP000176050">
    <property type="component" value="Chromosome"/>
</dbReference>
<dbReference type="CDD" id="cd09597">
    <property type="entry name" value="M4_TLP"/>
    <property type="match status" value="1"/>
</dbReference>
<evidence type="ECO:0000256" key="2">
    <source>
        <dbReference type="ARBA" id="ARBA00022670"/>
    </source>
</evidence>
<keyword evidence="13" id="KW-1185">Reference proteome</keyword>
<dbReference type="Gene3D" id="3.10.170.10">
    <property type="match status" value="1"/>
</dbReference>
<evidence type="ECO:0000256" key="3">
    <source>
        <dbReference type="ARBA" id="ARBA00022723"/>
    </source>
</evidence>
<reference evidence="12 13" key="1">
    <citation type="submission" date="2016-10" db="EMBL/GenBank/DDBJ databases">
        <title>Lutibacter sp. LPB0138, isolated from marine gastropod.</title>
        <authorList>
            <person name="Kim E."/>
            <person name="Yi H."/>
        </authorList>
    </citation>
    <scope>NUCLEOTIDE SEQUENCE [LARGE SCALE GENOMIC DNA]</scope>
    <source>
        <strain evidence="12 13">LPB0138</strain>
    </source>
</reference>
<dbReference type="SUPFAM" id="SSF49265">
    <property type="entry name" value="Fibronectin type III"/>
    <property type="match status" value="1"/>
</dbReference>
<keyword evidence="6" id="KW-0862">Zinc</keyword>
<dbReference type="PROSITE" id="PS50853">
    <property type="entry name" value="FN3"/>
    <property type="match status" value="2"/>
</dbReference>
<comment type="similarity">
    <text evidence="1">Belongs to the peptidase M4 family.</text>
</comment>
<dbReference type="InterPro" id="IPR003961">
    <property type="entry name" value="FN3_dom"/>
</dbReference>
<feature type="signal peptide" evidence="10">
    <location>
        <begin position="1"/>
        <end position="24"/>
    </location>
</feature>
<evidence type="ECO:0000259" key="11">
    <source>
        <dbReference type="PROSITE" id="PS50853"/>
    </source>
</evidence>
<dbReference type="InterPro" id="IPR045474">
    <property type="entry name" value="GEVED"/>
</dbReference>
<evidence type="ECO:0000256" key="4">
    <source>
        <dbReference type="ARBA" id="ARBA00022729"/>
    </source>
</evidence>
<name>A0A1D8P9F8_9FLAO</name>
<dbReference type="CDD" id="cd00063">
    <property type="entry name" value="FN3"/>
    <property type="match status" value="2"/>
</dbReference>
<dbReference type="InterPro" id="IPR013783">
    <property type="entry name" value="Ig-like_fold"/>
</dbReference>
<dbReference type="InterPro" id="IPR026444">
    <property type="entry name" value="Secre_tail"/>
</dbReference>
<keyword evidence="2" id="KW-0645">Protease</keyword>
<evidence type="ECO:0000256" key="8">
    <source>
        <dbReference type="PIRSR" id="PIRSR623612-1"/>
    </source>
</evidence>
<feature type="chain" id="PRO_5009110935" description="Fibronectin type-III domain-containing protein" evidence="10">
    <location>
        <begin position="25"/>
        <end position="1234"/>
    </location>
</feature>
<dbReference type="PRINTS" id="PR00730">
    <property type="entry name" value="THERMOLYSIN"/>
</dbReference>
<dbReference type="InterPro" id="IPR001570">
    <property type="entry name" value="Peptidase_M4_C_domain"/>
</dbReference>
<gene>
    <name evidence="12" type="ORF">LPB138_11060</name>
</gene>
<protein>
    <recommendedName>
        <fullName evidence="11">Fibronectin type-III domain-containing protein</fullName>
    </recommendedName>
</protein>
<keyword evidence="4 10" id="KW-0732">Signal</keyword>
<feature type="domain" description="Fibronectin type-III" evidence="11">
    <location>
        <begin position="769"/>
        <end position="854"/>
    </location>
</feature>
<dbReference type="GO" id="GO:0006508">
    <property type="term" value="P:proteolysis"/>
    <property type="evidence" value="ECO:0007669"/>
    <property type="project" value="UniProtKB-KW"/>
</dbReference>
<dbReference type="STRING" id="1850246.LPB138_11060"/>
<dbReference type="Pfam" id="PF02868">
    <property type="entry name" value="Peptidase_M4_C"/>
    <property type="match status" value="1"/>
</dbReference>
<proteinExistence type="inferred from homology"/>
<dbReference type="GO" id="GO:0004222">
    <property type="term" value="F:metalloendopeptidase activity"/>
    <property type="evidence" value="ECO:0007669"/>
    <property type="project" value="InterPro"/>
</dbReference>
<sequence>MKNNYFRSFIFSCALAVSIPSVYAQENETIIAQKSANQNGNPSLVVFTKSANLSLSQSKLVLKEQLKLSQNDDYQKIKSEQDQIGFTHEKYQQYFNGVKVEFGTYTVHAKNSTIESISGEFYETKNINITPTLSKEQAFQSAISHIGAQSYLWEDEAASRELGYEKPEGELVLLPIFDNLTLKGDVEKLKLAYKYEIFTIVPLGGADVYVDAKSGEILFYNARVKHVDNFGHDGRESYEENSLLEEENTMATFATAIAAGNAQTRYSGSQTIETTLSGGNYILSDASRKVYTRNANNQAPGNTSLPYISNYTEFTDSNNDWTASEFDNANKDNAALDAHWGAMMTYDYFMNTHNRDSYDNNGSQLRSYVHVDNDYDNAFWYLNVMSYGDGSSNGNEGNGYFDALTSIDVAAHELGHGVCEYTANLAYQRESGAMNEGFSDIWGAAVEHFAKGNGSDSNPDASIWLIGDEIDRRSGSAALRSMIDPTSLGQPDTYGGTNWVNPQCGTPTSNNDYCGVHTNSGVLNYWFYLLVQGGSGTNDIGSSFNVSGIGMTKAANITYRLESVYLSANSTFNDARASAIQSARDFYGSDSAEEIAVTNAWHAVGVGNAYGDTSVNYCASAGNSVSDEYISRVQFNTIDNTSGGQTYSNFTSISTDVSKDTQYSITITPTWTGTVYSEGYAVWVDYNQNGDFTDSGELVFSQTATQSTPISGSFTIPSSATDGSTRMRISMKYNGIPTACETFSYGEVEDYTLNIGSGSTGADTEAPSTPLNLVASSITETTATLSWNASTDNIGVTGYNVYQGSTSIGTVTATSANITGLTVDTSYTFSVSAIDAAGNESNTSNSVTFTTSSGVDTEAPSAPTSLTTSAITETTATLSWNASTDNVGVTSYNVYQGSTNIGSTTSTSSNITGLTASTSYSFTVTAVDAAGNESSSSNTVTFTTSSTAPTCSDGIQNGDETGVDCGGSSCTPCSTGESVVLHEGYFESGWDGWSDGGSDVARYGGSRSYQGNYSIRLRDNSGTGSAMTLSSFDVTSYDEIEVTFYFYSYSMESGEDFWVRYYDGSTWNTVAAYSQGTSFSNNSFYSATVTISKTDYNFPSNAQFRFQCDASGNSDYIYIDQVSITGISGGGAGINSIQPLNSGIGSGFAASINEAGPEFEGDFMMYPNPVKNILNIKLLDNATGTYKIVNTLGQTVKAGKVTDEAIDVSQLNLGLYIIEVNDGEEIMTQKFVKN</sequence>
<dbReference type="SMART" id="SM00060">
    <property type="entry name" value="FN3"/>
    <property type="match status" value="2"/>
</dbReference>
<evidence type="ECO:0000256" key="6">
    <source>
        <dbReference type="ARBA" id="ARBA00022833"/>
    </source>
</evidence>